<dbReference type="GO" id="GO:0005765">
    <property type="term" value="C:lysosomal membrane"/>
    <property type="evidence" value="ECO:0007669"/>
    <property type="project" value="TreeGrafter"/>
</dbReference>
<keyword evidence="7" id="KW-1185">Reference proteome</keyword>
<protein>
    <recommendedName>
        <fullName evidence="8">MAPEG family protein</fullName>
    </recommendedName>
</protein>
<evidence type="ECO:0000256" key="2">
    <source>
        <dbReference type="ARBA" id="ARBA00022692"/>
    </source>
</evidence>
<reference evidence="6 7" key="1">
    <citation type="submission" date="2018-07" db="EMBL/GenBank/DDBJ databases">
        <title>Dyella monticola sp. nov. and Dyella psychrodurans sp. nov. isolated from monsoon evergreen broad-leaved forest soil of Dinghu Mountain, China.</title>
        <authorList>
            <person name="Gao Z."/>
            <person name="Qiu L."/>
        </authorList>
    </citation>
    <scope>NUCLEOTIDE SEQUENCE [LARGE SCALE GENOMIC DNA]</scope>
    <source>
        <strain evidence="6 7">4G-K06</strain>
    </source>
</reference>
<dbReference type="RefSeq" id="WP_115494291.1">
    <property type="nucleotide sequence ID" value="NZ_QRBE01000002.1"/>
</dbReference>
<dbReference type="GO" id="GO:0045055">
    <property type="term" value="P:regulated exocytosis"/>
    <property type="evidence" value="ECO:0007669"/>
    <property type="project" value="TreeGrafter"/>
</dbReference>
<dbReference type="PANTHER" id="PTHR31004:SF1">
    <property type="entry name" value="TRANSMEMBRANE PROTEIN 79"/>
    <property type="match status" value="1"/>
</dbReference>
<proteinExistence type="predicted"/>
<dbReference type="Proteomes" id="UP000254258">
    <property type="component" value="Unassembled WGS sequence"/>
</dbReference>
<name>A0A370X5B9_9GAMM</name>
<accession>A0A370X5B9</accession>
<keyword evidence="3 5" id="KW-1133">Transmembrane helix</keyword>
<evidence type="ECO:0000256" key="5">
    <source>
        <dbReference type="SAM" id="Phobius"/>
    </source>
</evidence>
<dbReference type="Gene3D" id="1.20.120.550">
    <property type="entry name" value="Membrane associated eicosanoid/glutathione metabolism-like domain"/>
    <property type="match status" value="1"/>
</dbReference>
<keyword evidence="2 5" id="KW-0812">Transmembrane</keyword>
<evidence type="ECO:0008006" key="8">
    <source>
        <dbReference type="Google" id="ProtNLM"/>
    </source>
</evidence>
<gene>
    <name evidence="6" type="ORF">DWU98_04370</name>
</gene>
<sequence>MLFALKCFCLVVLFCLVLGVEAVAHERLGSPALDPLAGFETRRLRVNQRYLQNMLEQVVIFGAALFGLALYSPDGAAMRAVLATAVVWVLARFAFWMGYHRSAAMRGLGPPGMALSVIVLVYVAGRIGFDVGGIVGAAIPSWHSWLSR</sequence>
<comment type="caution">
    <text evidence="6">The sequence shown here is derived from an EMBL/GenBank/DDBJ whole genome shotgun (WGS) entry which is preliminary data.</text>
</comment>
<feature type="transmembrane region" description="Helical" evidence="5">
    <location>
        <begin position="80"/>
        <end position="99"/>
    </location>
</feature>
<dbReference type="OrthoDB" id="7000272at2"/>
<evidence type="ECO:0000256" key="4">
    <source>
        <dbReference type="ARBA" id="ARBA00023136"/>
    </source>
</evidence>
<comment type="subcellular location">
    <subcellularLocation>
        <location evidence="1">Membrane</location>
    </subcellularLocation>
</comment>
<evidence type="ECO:0000313" key="7">
    <source>
        <dbReference type="Proteomes" id="UP000254258"/>
    </source>
</evidence>
<evidence type="ECO:0000256" key="3">
    <source>
        <dbReference type="ARBA" id="ARBA00022989"/>
    </source>
</evidence>
<evidence type="ECO:0000256" key="1">
    <source>
        <dbReference type="ARBA" id="ARBA00004370"/>
    </source>
</evidence>
<dbReference type="InterPro" id="IPR023352">
    <property type="entry name" value="MAPEG-like_dom_sf"/>
</dbReference>
<dbReference type="SUPFAM" id="SSF161084">
    <property type="entry name" value="MAPEG domain-like"/>
    <property type="match status" value="1"/>
</dbReference>
<dbReference type="Pfam" id="PF01124">
    <property type="entry name" value="MAPEG"/>
    <property type="match status" value="1"/>
</dbReference>
<organism evidence="6 7">
    <name type="scientific">Dyella monticola</name>
    <dbReference type="NCBI Taxonomy" id="1927958"/>
    <lineage>
        <taxon>Bacteria</taxon>
        <taxon>Pseudomonadati</taxon>
        <taxon>Pseudomonadota</taxon>
        <taxon>Gammaproteobacteria</taxon>
        <taxon>Lysobacterales</taxon>
        <taxon>Rhodanobacteraceae</taxon>
        <taxon>Dyella</taxon>
    </lineage>
</organism>
<dbReference type="EMBL" id="QRBE01000002">
    <property type="protein sequence ID" value="RDS83578.1"/>
    <property type="molecule type" value="Genomic_DNA"/>
</dbReference>
<dbReference type="PANTHER" id="PTHR31004">
    <property type="entry name" value="TRANSMEMBRANE PROTEIN 79"/>
    <property type="match status" value="1"/>
</dbReference>
<evidence type="ECO:0000313" key="6">
    <source>
        <dbReference type="EMBL" id="RDS83578.1"/>
    </source>
</evidence>
<feature type="transmembrane region" description="Helical" evidence="5">
    <location>
        <begin position="119"/>
        <end position="139"/>
    </location>
</feature>
<dbReference type="InterPro" id="IPR001129">
    <property type="entry name" value="Membr-assoc_MAPEG"/>
</dbReference>
<keyword evidence="4 5" id="KW-0472">Membrane</keyword>
<dbReference type="AlphaFoldDB" id="A0A370X5B9"/>